<feature type="transmembrane region" description="Helical" evidence="1">
    <location>
        <begin position="48"/>
        <end position="69"/>
    </location>
</feature>
<name>A0AAV4A5E4_9GAST</name>
<gene>
    <name evidence="2" type="ORF">PoB_002910500</name>
</gene>
<protein>
    <submittedName>
        <fullName evidence="2">Uncharacterized protein</fullName>
    </submittedName>
</protein>
<dbReference type="AlphaFoldDB" id="A0AAV4A5E4"/>
<evidence type="ECO:0000313" key="3">
    <source>
        <dbReference type="Proteomes" id="UP000735302"/>
    </source>
</evidence>
<keyword evidence="1" id="KW-0472">Membrane</keyword>
<evidence type="ECO:0000256" key="1">
    <source>
        <dbReference type="SAM" id="Phobius"/>
    </source>
</evidence>
<reference evidence="2 3" key="1">
    <citation type="journal article" date="2021" name="Elife">
        <title>Chloroplast acquisition without the gene transfer in kleptoplastic sea slugs, Plakobranchus ocellatus.</title>
        <authorList>
            <person name="Maeda T."/>
            <person name="Takahashi S."/>
            <person name="Yoshida T."/>
            <person name="Shimamura S."/>
            <person name="Takaki Y."/>
            <person name="Nagai Y."/>
            <person name="Toyoda A."/>
            <person name="Suzuki Y."/>
            <person name="Arimoto A."/>
            <person name="Ishii H."/>
            <person name="Satoh N."/>
            <person name="Nishiyama T."/>
            <person name="Hasebe M."/>
            <person name="Maruyama T."/>
            <person name="Minagawa J."/>
            <person name="Obokata J."/>
            <person name="Shigenobu S."/>
        </authorList>
    </citation>
    <scope>NUCLEOTIDE SEQUENCE [LARGE SCALE GENOMIC DNA]</scope>
</reference>
<keyword evidence="1" id="KW-1133">Transmembrane helix</keyword>
<dbReference type="Proteomes" id="UP000735302">
    <property type="component" value="Unassembled WGS sequence"/>
</dbReference>
<keyword evidence="1" id="KW-0812">Transmembrane</keyword>
<proteinExistence type="predicted"/>
<keyword evidence="3" id="KW-1185">Reference proteome</keyword>
<dbReference type="EMBL" id="BLXT01003612">
    <property type="protein sequence ID" value="GFO02600.1"/>
    <property type="molecule type" value="Genomic_DNA"/>
</dbReference>
<organism evidence="2 3">
    <name type="scientific">Plakobranchus ocellatus</name>
    <dbReference type="NCBI Taxonomy" id="259542"/>
    <lineage>
        <taxon>Eukaryota</taxon>
        <taxon>Metazoa</taxon>
        <taxon>Spiralia</taxon>
        <taxon>Lophotrochozoa</taxon>
        <taxon>Mollusca</taxon>
        <taxon>Gastropoda</taxon>
        <taxon>Heterobranchia</taxon>
        <taxon>Euthyneura</taxon>
        <taxon>Panpulmonata</taxon>
        <taxon>Sacoglossa</taxon>
        <taxon>Placobranchoidea</taxon>
        <taxon>Plakobranchidae</taxon>
        <taxon>Plakobranchus</taxon>
    </lineage>
</organism>
<sequence>MRQGVSDDTAYDAARKAMANYLIMPYDKNNRDLTPGSPMLGLSVNKQMLMKTLPSLFVAPVMFLWRVALRGHKLRRLVTAAPDTISQDGRDLSSAGRLRPGLLHHCHQGQRRR</sequence>
<comment type="caution">
    <text evidence="2">The sequence shown here is derived from an EMBL/GenBank/DDBJ whole genome shotgun (WGS) entry which is preliminary data.</text>
</comment>
<accession>A0AAV4A5E4</accession>
<evidence type="ECO:0000313" key="2">
    <source>
        <dbReference type="EMBL" id="GFO02600.1"/>
    </source>
</evidence>